<dbReference type="EMBL" id="CAJVQB010003167">
    <property type="protein sequence ID" value="CAG8599719.1"/>
    <property type="molecule type" value="Genomic_DNA"/>
</dbReference>
<sequence>MTSGNVSINPNETSSIIKVLSTVDSGYALVHGSCKNITSNETLAARCTLTANFMSFNRTFEDRLFTLYELNSQNMSFKGGLYCDVASVGVVLTFI</sequence>
<comment type="caution">
    <text evidence="1">The sequence shown here is derived from an EMBL/GenBank/DDBJ whole genome shotgun (WGS) entry which is preliminary data.</text>
</comment>
<proteinExistence type="predicted"/>
<name>A0ABN7UJN7_GIGMA</name>
<protein>
    <submittedName>
        <fullName evidence="1">10764_t:CDS:1</fullName>
    </submittedName>
</protein>
<gene>
    <name evidence="1" type="ORF">GMARGA_LOCUS6822</name>
</gene>
<reference evidence="1 2" key="1">
    <citation type="submission" date="2021-06" db="EMBL/GenBank/DDBJ databases">
        <authorList>
            <person name="Kallberg Y."/>
            <person name="Tangrot J."/>
            <person name="Rosling A."/>
        </authorList>
    </citation>
    <scope>NUCLEOTIDE SEQUENCE [LARGE SCALE GENOMIC DNA]</scope>
    <source>
        <strain evidence="1 2">120-4 pot B 10/14</strain>
    </source>
</reference>
<evidence type="ECO:0000313" key="1">
    <source>
        <dbReference type="EMBL" id="CAG8599719.1"/>
    </source>
</evidence>
<dbReference type="Proteomes" id="UP000789901">
    <property type="component" value="Unassembled WGS sequence"/>
</dbReference>
<keyword evidence="2" id="KW-1185">Reference proteome</keyword>
<organism evidence="1 2">
    <name type="scientific">Gigaspora margarita</name>
    <dbReference type="NCBI Taxonomy" id="4874"/>
    <lineage>
        <taxon>Eukaryota</taxon>
        <taxon>Fungi</taxon>
        <taxon>Fungi incertae sedis</taxon>
        <taxon>Mucoromycota</taxon>
        <taxon>Glomeromycotina</taxon>
        <taxon>Glomeromycetes</taxon>
        <taxon>Diversisporales</taxon>
        <taxon>Gigasporaceae</taxon>
        <taxon>Gigaspora</taxon>
    </lineage>
</organism>
<evidence type="ECO:0000313" key="2">
    <source>
        <dbReference type="Proteomes" id="UP000789901"/>
    </source>
</evidence>
<accession>A0ABN7UJN7</accession>